<name>A0A554LLI0_9BACT</name>
<keyword evidence="1" id="KW-0472">Membrane</keyword>
<dbReference type="EMBL" id="VMGN01000031">
    <property type="protein sequence ID" value="TSC93718.1"/>
    <property type="molecule type" value="Genomic_DNA"/>
</dbReference>
<evidence type="ECO:0000256" key="1">
    <source>
        <dbReference type="SAM" id="Phobius"/>
    </source>
</evidence>
<gene>
    <name evidence="2" type="ORF">Athens101428_567</name>
</gene>
<feature type="transmembrane region" description="Helical" evidence="1">
    <location>
        <begin position="24"/>
        <end position="46"/>
    </location>
</feature>
<accession>A0A554LLI0</accession>
<sequence length="175" mass="18171">MSEETKSAEVAPAPAAPSGKKNNAVLIIIIIVVVLVILGIIGKVVVGYVARKAGEKLAEGIVSSVTGGKVDVDTGSGVSWPSDMPSSVPKYSKGKITMATKINEEGSKGWSVIISETSQSDYDSYKSQVVSAGWTNSSSTSFGAIIDIYENADYQLNLTFDSSSSGVSITVALKS</sequence>
<evidence type="ECO:0000313" key="2">
    <source>
        <dbReference type="EMBL" id="TSC93718.1"/>
    </source>
</evidence>
<reference evidence="2 3" key="1">
    <citation type="submission" date="2017-07" db="EMBL/GenBank/DDBJ databases">
        <title>Mechanisms for carbon and nitrogen cycling indicate functional differentiation within the Candidate Phyla Radiation.</title>
        <authorList>
            <person name="Danczak R.E."/>
            <person name="Johnston M.D."/>
            <person name="Kenah C."/>
            <person name="Slattery M."/>
            <person name="Wrighton K.C."/>
            <person name="Wilkins M.J."/>
        </authorList>
    </citation>
    <scope>NUCLEOTIDE SEQUENCE [LARGE SCALE GENOMIC DNA]</scope>
    <source>
        <strain evidence="2">Athens1014_28</strain>
    </source>
</reference>
<dbReference type="AlphaFoldDB" id="A0A554LLI0"/>
<proteinExistence type="predicted"/>
<evidence type="ECO:0000313" key="3">
    <source>
        <dbReference type="Proteomes" id="UP000316495"/>
    </source>
</evidence>
<protein>
    <submittedName>
        <fullName evidence="2">Uncharacterized protein</fullName>
    </submittedName>
</protein>
<organism evidence="2 3">
    <name type="scientific">Candidatus Berkelbacteria bacterium Athens1014_28</name>
    <dbReference type="NCBI Taxonomy" id="2017145"/>
    <lineage>
        <taxon>Bacteria</taxon>
        <taxon>Candidatus Berkelbacteria</taxon>
    </lineage>
</organism>
<keyword evidence="1" id="KW-0812">Transmembrane</keyword>
<comment type="caution">
    <text evidence="2">The sequence shown here is derived from an EMBL/GenBank/DDBJ whole genome shotgun (WGS) entry which is preliminary data.</text>
</comment>
<dbReference type="Proteomes" id="UP000316495">
    <property type="component" value="Unassembled WGS sequence"/>
</dbReference>
<keyword evidence="1" id="KW-1133">Transmembrane helix</keyword>